<dbReference type="EMBL" id="JBHTJH010000010">
    <property type="protein sequence ID" value="MFD0862651.1"/>
    <property type="molecule type" value="Genomic_DNA"/>
</dbReference>
<comment type="caution">
    <text evidence="1">The sequence shown here is derived from an EMBL/GenBank/DDBJ whole genome shotgun (WGS) entry which is preliminary data.</text>
</comment>
<evidence type="ECO:0000313" key="1">
    <source>
        <dbReference type="EMBL" id="MFD0862651.1"/>
    </source>
</evidence>
<proteinExistence type="predicted"/>
<protein>
    <submittedName>
        <fullName evidence="1">Uncharacterized protein</fullName>
    </submittedName>
</protein>
<name>A0ABW3D107_9FLAO</name>
<keyword evidence="2" id="KW-1185">Reference proteome</keyword>
<dbReference type="PROSITE" id="PS51257">
    <property type="entry name" value="PROKAR_LIPOPROTEIN"/>
    <property type="match status" value="1"/>
</dbReference>
<gene>
    <name evidence="1" type="ORF">ACFQ1M_10590</name>
</gene>
<dbReference type="RefSeq" id="WP_386407977.1">
    <property type="nucleotide sequence ID" value="NZ_JBHTJH010000010.1"/>
</dbReference>
<evidence type="ECO:0000313" key="2">
    <source>
        <dbReference type="Proteomes" id="UP001596978"/>
    </source>
</evidence>
<accession>A0ABW3D107</accession>
<reference evidence="2" key="1">
    <citation type="journal article" date="2019" name="Int. J. Syst. Evol. Microbiol.">
        <title>The Global Catalogue of Microorganisms (GCM) 10K type strain sequencing project: providing services to taxonomists for standard genome sequencing and annotation.</title>
        <authorList>
            <consortium name="The Broad Institute Genomics Platform"/>
            <consortium name="The Broad Institute Genome Sequencing Center for Infectious Disease"/>
            <person name="Wu L."/>
            <person name="Ma J."/>
        </authorList>
    </citation>
    <scope>NUCLEOTIDE SEQUENCE [LARGE SCALE GENOMIC DNA]</scope>
    <source>
        <strain evidence="2">CCUG 62952</strain>
    </source>
</reference>
<sequence length="231" mass="26566">MELKITILSLALLSMISCKPEEKARAPISKKETVVQKELTLLEKVANAHGLENWKNVNEIQYTFNVDRDGNHFERHWTWKPKTNDVSVVMGKDTIRYTRIGIIDSTLIKTDGGFINDKYWLLAPFNLVWDCESFEYTHEEKATAPISKTAMQKLTIVYGDKGGYTPGDAYDLYFGDDLIIREWVFRKANTEAPSLVTSWENYEDFKGLKIAKTHKKDEGNWTLSFSNISVK</sequence>
<organism evidence="1 2">
    <name type="scientific">Sungkyunkwania multivorans</name>
    <dbReference type="NCBI Taxonomy" id="1173618"/>
    <lineage>
        <taxon>Bacteria</taxon>
        <taxon>Pseudomonadati</taxon>
        <taxon>Bacteroidota</taxon>
        <taxon>Flavobacteriia</taxon>
        <taxon>Flavobacteriales</taxon>
        <taxon>Flavobacteriaceae</taxon>
        <taxon>Sungkyunkwania</taxon>
    </lineage>
</organism>
<dbReference type="Proteomes" id="UP001596978">
    <property type="component" value="Unassembled WGS sequence"/>
</dbReference>